<dbReference type="RefSeq" id="WP_129347869.1">
    <property type="nucleotide sequence ID" value="NZ_CP012670.1"/>
</dbReference>
<evidence type="ECO:0000313" key="7">
    <source>
        <dbReference type="EMBL" id="AUX22762.1"/>
    </source>
</evidence>
<dbReference type="EMBL" id="CP012670">
    <property type="protein sequence ID" value="AUX22762.1"/>
    <property type="molecule type" value="Genomic_DNA"/>
</dbReference>
<evidence type="ECO:0000313" key="8">
    <source>
        <dbReference type="Proteomes" id="UP000295781"/>
    </source>
</evidence>
<dbReference type="InterPro" id="IPR017689">
    <property type="entry name" value="BamD"/>
</dbReference>
<dbReference type="Gene3D" id="1.25.40.10">
    <property type="entry name" value="Tetratricopeptide repeat domain"/>
    <property type="match status" value="1"/>
</dbReference>
<sequence>MRPSAAVLALAGCLAALGGLVGCDFELNDGSTATLTYTEDARAAYNEAMAAFRAKDWEDARALFAEVKRRFAYSRYARLADLRIADLEFEQGKYTDAIAAYRAFIQEHRTDRNVEYAKYRMAKALFLDIDDTVFLPPAEERDQATTLEAYREIRTFLRQFPRSRYREDAAYMLEVVTGRLARHELYVARYYLKRDAFDATLARIDYALRTFPGSGLDPEALVLKGETLLKMKRTEDARAVFESVIRDWGGPFAVTAQGFLDEMGAGGQRRAPAARAKAASDPASAGARP</sequence>
<dbReference type="Proteomes" id="UP000295781">
    <property type="component" value="Chromosome"/>
</dbReference>
<evidence type="ECO:0000256" key="5">
    <source>
        <dbReference type="SAM" id="SignalP"/>
    </source>
</evidence>
<dbReference type="Pfam" id="PF13525">
    <property type="entry name" value="YfiO"/>
    <property type="match status" value="1"/>
</dbReference>
<evidence type="ECO:0000259" key="6">
    <source>
        <dbReference type="Pfam" id="PF13525"/>
    </source>
</evidence>
<reference evidence="7 8" key="1">
    <citation type="submission" date="2015-09" db="EMBL/GenBank/DDBJ databases">
        <title>Sorangium comparison.</title>
        <authorList>
            <person name="Zaburannyi N."/>
            <person name="Bunk B."/>
            <person name="Overmann J."/>
            <person name="Mueller R."/>
        </authorList>
    </citation>
    <scope>NUCLEOTIDE SEQUENCE [LARGE SCALE GENOMIC DNA]</scope>
    <source>
        <strain evidence="7 8">So ceGT47</strain>
    </source>
</reference>
<keyword evidence="1 5" id="KW-0732">Signal</keyword>
<feature type="signal peptide" evidence="5">
    <location>
        <begin position="1"/>
        <end position="18"/>
    </location>
</feature>
<name>A0A4V0NDI2_SORCE</name>
<dbReference type="AlphaFoldDB" id="A0A4V0NDI2"/>
<protein>
    <recommendedName>
        <fullName evidence="6">Outer membrane lipoprotein BamD-like domain-containing protein</fullName>
    </recommendedName>
</protein>
<dbReference type="NCBIfam" id="TIGR03302">
    <property type="entry name" value="OM_YfiO"/>
    <property type="match status" value="1"/>
</dbReference>
<dbReference type="PROSITE" id="PS51257">
    <property type="entry name" value="PROKAR_LIPOPROTEIN"/>
    <property type="match status" value="1"/>
</dbReference>
<evidence type="ECO:0000256" key="1">
    <source>
        <dbReference type="ARBA" id="ARBA00022729"/>
    </source>
</evidence>
<dbReference type="OrthoDB" id="9781894at2"/>
<keyword evidence="3" id="KW-0998">Cell outer membrane</keyword>
<accession>A0A4V0NDI2</accession>
<feature type="domain" description="Outer membrane lipoprotein BamD-like" evidence="6">
    <location>
        <begin position="40"/>
        <end position="238"/>
    </location>
</feature>
<dbReference type="SUPFAM" id="SSF48452">
    <property type="entry name" value="TPR-like"/>
    <property type="match status" value="2"/>
</dbReference>
<evidence type="ECO:0000256" key="4">
    <source>
        <dbReference type="SAM" id="MobiDB-lite"/>
    </source>
</evidence>
<feature type="compositionally biased region" description="Low complexity" evidence="4">
    <location>
        <begin position="268"/>
        <end position="289"/>
    </location>
</feature>
<dbReference type="InterPro" id="IPR011990">
    <property type="entry name" value="TPR-like_helical_dom_sf"/>
</dbReference>
<proteinExistence type="inferred from homology"/>
<dbReference type="InterPro" id="IPR039565">
    <property type="entry name" value="BamD-like"/>
</dbReference>
<evidence type="ECO:0000256" key="3">
    <source>
        <dbReference type="ARBA" id="ARBA00023237"/>
    </source>
</evidence>
<organism evidence="7 8">
    <name type="scientific">Sorangium cellulosum</name>
    <name type="common">Polyangium cellulosum</name>
    <dbReference type="NCBI Taxonomy" id="56"/>
    <lineage>
        <taxon>Bacteria</taxon>
        <taxon>Pseudomonadati</taxon>
        <taxon>Myxococcota</taxon>
        <taxon>Polyangia</taxon>
        <taxon>Polyangiales</taxon>
        <taxon>Polyangiaceae</taxon>
        <taxon>Sorangium</taxon>
    </lineage>
</organism>
<feature type="chain" id="PRO_5021052338" description="Outer membrane lipoprotein BamD-like domain-containing protein" evidence="5">
    <location>
        <begin position="19"/>
        <end position="289"/>
    </location>
</feature>
<evidence type="ECO:0000256" key="2">
    <source>
        <dbReference type="ARBA" id="ARBA00023136"/>
    </source>
</evidence>
<feature type="region of interest" description="Disordered" evidence="4">
    <location>
        <begin position="266"/>
        <end position="289"/>
    </location>
</feature>
<gene>
    <name evidence="7" type="ORF">SOCEGT47_032720</name>
</gene>
<keyword evidence="2" id="KW-0472">Membrane</keyword>
<dbReference type="HAMAP" id="MF_00922">
    <property type="entry name" value="OM_assembly_BamD"/>
    <property type="match status" value="1"/>
</dbReference>